<dbReference type="KEGG" id="hale:G3A49_13445"/>
<feature type="region of interest" description="Disordered" evidence="2">
    <location>
        <begin position="1"/>
        <end position="33"/>
    </location>
</feature>
<dbReference type="RefSeq" id="WP_163489354.1">
    <property type="nucleotide sequence ID" value="NZ_CP048738.1"/>
</dbReference>
<dbReference type="EMBL" id="CP048738">
    <property type="protein sequence ID" value="QIB79081.1"/>
    <property type="molecule type" value="Genomic_DNA"/>
</dbReference>
<keyword evidence="1" id="KW-0175">Coiled coil</keyword>
<gene>
    <name evidence="3" type="ORF">G3A49_13445</name>
</gene>
<name>A0A6C0UXG0_HALVO</name>
<dbReference type="InterPro" id="IPR036390">
    <property type="entry name" value="WH_DNA-bd_sf"/>
</dbReference>
<dbReference type="GeneID" id="44084432"/>
<evidence type="ECO:0000256" key="1">
    <source>
        <dbReference type="SAM" id="Coils"/>
    </source>
</evidence>
<feature type="coiled-coil region" evidence="1">
    <location>
        <begin position="140"/>
        <end position="174"/>
    </location>
</feature>
<reference evidence="3 4" key="1">
    <citation type="submission" date="2020-02" db="EMBL/GenBank/DDBJ databases">
        <title>Whole genome sequence of Haloferax alexandrinus pws1.</title>
        <authorList>
            <person name="Verma D.K."/>
            <person name="Gopal K."/>
            <person name="Prasad E.S."/>
        </authorList>
    </citation>
    <scope>NUCLEOTIDE SEQUENCE [LARGE SCALE GENOMIC DNA]</scope>
    <source>
        <strain evidence="4">wsp1</strain>
    </source>
</reference>
<proteinExistence type="predicted"/>
<evidence type="ECO:0000256" key="2">
    <source>
        <dbReference type="SAM" id="MobiDB-lite"/>
    </source>
</evidence>
<evidence type="ECO:0000313" key="3">
    <source>
        <dbReference type="EMBL" id="QIB79081.1"/>
    </source>
</evidence>
<dbReference type="SUPFAM" id="SSF46785">
    <property type="entry name" value="Winged helix' DNA-binding domain"/>
    <property type="match status" value="1"/>
</dbReference>
<dbReference type="Proteomes" id="UP000465667">
    <property type="component" value="Chromosome"/>
</dbReference>
<dbReference type="Gene3D" id="1.10.10.10">
    <property type="entry name" value="Winged helix-like DNA-binding domain superfamily/Winged helix DNA-binding domain"/>
    <property type="match status" value="1"/>
</dbReference>
<accession>A0A6C0UXG0</accession>
<organism evidence="3 4">
    <name type="scientific">Haloferax volcanii</name>
    <name type="common">Halobacterium volcanii</name>
    <dbReference type="NCBI Taxonomy" id="2246"/>
    <lineage>
        <taxon>Archaea</taxon>
        <taxon>Methanobacteriati</taxon>
        <taxon>Methanobacteriota</taxon>
        <taxon>Stenosarchaea group</taxon>
        <taxon>Halobacteria</taxon>
        <taxon>Halobacteriales</taxon>
        <taxon>Haloferacaceae</taxon>
        <taxon>Haloferax</taxon>
    </lineage>
</organism>
<feature type="compositionally biased region" description="Polar residues" evidence="2">
    <location>
        <begin position="23"/>
        <end position="33"/>
    </location>
</feature>
<sequence length="184" mass="20147">MEQLNETQREILSALDERGGQGNTSNIKSAIGEMTTSNLGKQARSLAEMGLIEKVGEEDVGAPIPANVYALTEEGERVAGDLDDRTEVRVGVSEEDVADLRHKVSDLSTALSHLHDRVDDLADEQDNDDGDQLSMVVEDLDEAVSRLSGLEDKTSALESEVESHSQALETLNERTIRLREMIDE</sequence>
<dbReference type="AlphaFoldDB" id="A0A6C0UXG0"/>
<evidence type="ECO:0000313" key="4">
    <source>
        <dbReference type="Proteomes" id="UP000465667"/>
    </source>
</evidence>
<dbReference type="InterPro" id="IPR036388">
    <property type="entry name" value="WH-like_DNA-bd_sf"/>
</dbReference>
<protein>
    <submittedName>
        <fullName evidence="3">Chromosome segregation protein</fullName>
    </submittedName>
</protein>